<sequence>MSHGRKSSKRDPQECPVTENQKPRRCSMKDVKKKKSHNGTWSKELIHKIVQQKNKLHKLHVKSNKHVQFSLVTERLFPPAKSHTFGEYDYISDSDDEADLAVKKQMANGRLKYNFNRDHQGRAGRMKEKETVWRMGEATRFQLHNKDLRSNNKETFNRVRRRSSQSSTSSDQSTSISSETGSSPKSIEHTDSENEQETMLRRKNVNSSNQNIAVERNFVRPLYKESLLETFSKGPKRFGSAKFLLAGSKVFPSKVNDSKYIGDNEKSQQSQEMDDKEDNSRKSTEGLLLYEDEHESTCHKEGIVINISQENYTNDLLLDVDNVPIPFSSLHEDTIHFQTKKANVSTCIPAEHNTEVTLNYTDAGLKFIKEGICNDHETFSMPVGCYSGDSTENEKNHEAYNSESQQFPEHEDLPDLYGNNLFPKAQHVAPSEIGKLYLNQSNPSSTNNGSFEHKCSQLPTYSTDNNEHKVSSTLSFDSSSIFSELPMSDFEAPLFNSIQPTKDTYVGYTCSNEQSRKPTHYEQQYPQFLQQKNWGLNEGPSLMANTIIAPFPVVENQSTEKYIEQMPASSGPMALALSDSLGDYNASFINISEDELEIKRLVTELENQLQTNNMHNNVSSQACPKNQTNADLSSTTVPFPDTTENAVESYSKNLYLEDFSSLSNPTHVEQNLQECQALAKVEDNCGSLKNPWTCSVQFDSFPSSIQCHNQSSSLESFNHTDTDSQYPETLNDVTVTEKLDSLSSNHRSPSVLPDACLHDIDTQSTCQAFSASTLIRDTLVTAETLLSGKEENEMVIENDTQQNEPDNLFLKKEQLEERFDDPPELEPFQSVSELNSEFSAHDCDVPVLNRTSPPLKNEKSPGGVLSDPGFRDEIPSSAVVEEYNLNCQKVSEKEGPVDISSSRDQQKKDKRKPAPLDMPVLEKEESAITEKSSTNKDSTENPLQQLQLFVARTAKNNEEEMLMPCFPVLLATSSHVSPQADIECDSSSTPDSKLTSKAAKSSDIIEIEDVPDLAETSMPSANIKQMHPLANEKTSASSESLSNEAQNEVTQSHFTENECSRLDVINIDHRETAHDSDPLPQSNDTENLVREQAKMDDKMKALMKTDRNKAALTMDINQQSTYAFDDQAFAVFPQNTPTVPCMGITSPHKSNTGYQLLCGLTLEVIDNQVSQEKNIDASVFTSPGNQKDVINNILQEKELIMTNGEICKEASPVRQDKSDASVFPDEISGQFPLHFNQQKSLHKRNIDYQTQLPEMSSPNPHSPLDFDLFAHLPLKTSISKSDGYCQSSENIMCPAEEEPTPSSPNCPIKVSNCKDQSEKHSLVGPDVLLYLGEDRCLTSSLDMGRKPLTKNEGPVSPSAKGNICFCNELVCPHYKQPETCSAADAILQCGSLPLSNGYPIFAETECQKYSTLSNELFTDHIQTVADPPLCCQKDDGLKWDSQKGAHISHAFPNENHSAALVCDLINITESSYVDLSNPQISLAADGRIAQASTICISAETHSSVADTERKCPNDMDSVIDGVLRILDCDKSKEILESIGIPSRNSPLKEKKSIEQSLICDICSMSFRSKPGLSRHKAAKHNMKNDGTMIAHKDGASENGKNKDNSSGNIEHDVLQNFISDSVSQKPTTELLGQESNIQIQYLISEEQQRPISTKSKEESNGPSDDTSGVEVTGRKRLIGRIKKRKIKTLSNKTTDSQVPSDDILNILKTNILKAIGQSNGFTSVEEKTTWTQPADTDKAQEGTKAIVLETYSAKQHYVEEENVKGNILDIGINKELLAGELKWAKDLKSQIENTATNICDTEHATRLSTNAETSVIEKTLLYPPNNCVEGHSTVPESRLGQKDLPVSIVPKHVEPDLHSLFDDDKNFSQLFPRDDHFIRRKCTRVYGKKTKRQSPPFKTDFKNIDLVEPNSLTQAKNNTYEYGNILVDENLVGNKGSLGHTEPDSEFRSISPVKERISIDDSGLLPFLPQSQAIENLTGRSLSEESQDGKDLDISFEDALFKSPEVSHSSFTERSSRMQDSELEEVFDCKMGEETSLPEFPTIDMKMLSAKFDMRELSFFSACGDDSDQSDADRPDTTRKTEKHKRNGRNKMEDKRQSRTRGNVNIKTKEKQYKCKVCFQWFLTLGELDFHKLTHNPSPPPTCYMCVQRKFSSREQLRDHLKDKHAKNKAGLWICGMCLKEISDVWMYNEHLREHATQFARKGQAQKTVMGIPGCFAEDNLVRTFLSTFIYRTPAKSSKTSEPEDKSPSGKKQDHKDHKDEEEHVTEKEQEGSTSNASNTSVHVKVSVSPLLETIQKTESVQKNPAIHPHCKDPSRDCHHCGKQFPKPFKLQRHLVVHSLQKIYLCHKCPKSYQEVHELRNHLNSEHQLSEETEIKHTTLYACELCADVMHVIKKSFICSTCNYTFSKKEQYDRHMEKHLIGGSMTFKFRGVMRPCFAGKEVKDKIKEPSSYEGMPPSKKQKTYNYSETPPDITCADIKNNKNQSPSVQHVLSPAVILDKEVKDIAETKEDIAVKTEDMAGDVSCSILPLHTKVGNPIEEVSNVADNEEINVSQTEITLSTLPTTANNDLIIQDTESTQEPQPPALYLTNPVYMDTAQKSPLQNQEKDLAEVSDMGSPLVMADDLLCHLLSREPAELFASNNEMSTNMVSNEDMHCPQTESVVVEKEDALKSQTLNGAVVTPVLSKVKSITSDGSGSVKDLKGPKKNKGGGQINKSVSGGEGVSKSSAPKLKPVTESYSVSKDSSVCTLKETVGAHHKVSKKEPIVYLPKHNSVDSVKMDDKASTALTNKVHPKKRKEHKISGHKGGSASRENMAGEVKKKKSIVGGSGKSDTSGGGVKKPDYTSTVSAFSEIKDETLCSRLTPKPHTGISNGQLKKMVLDTHNQKKATSRSSNGEYKCKKIFQNKTLQPFSPKSSALSLISSQKRKQGHSMKPTEPSNYRTAESQNNLLSQLFGQKLTSFKIPLRRDITE</sequence>
<dbReference type="EMBL" id="OW240923">
    <property type="protein sequence ID" value="CAH2324136.1"/>
    <property type="molecule type" value="Genomic_DNA"/>
</dbReference>
<keyword evidence="1" id="KW-0862">Zinc</keyword>
<feature type="region of interest" description="Disordered" evidence="2">
    <location>
        <begin position="849"/>
        <end position="872"/>
    </location>
</feature>
<dbReference type="PROSITE" id="PS50157">
    <property type="entry name" value="ZINC_FINGER_C2H2_2"/>
    <property type="match status" value="5"/>
</dbReference>
<feature type="domain" description="C2H2-type" evidence="3">
    <location>
        <begin position="2397"/>
        <end position="2419"/>
    </location>
</feature>
<feature type="compositionally biased region" description="Basic and acidic residues" evidence="2">
    <location>
        <begin position="144"/>
        <end position="157"/>
    </location>
</feature>
<dbReference type="PANTHER" id="PTHR21465">
    <property type="entry name" value="ZINC FINGER PROTEIN 469"/>
    <property type="match status" value="1"/>
</dbReference>
<feature type="compositionally biased region" description="Basic and acidic residues" evidence="2">
    <location>
        <begin position="2071"/>
        <end position="2080"/>
    </location>
</feature>
<feature type="region of interest" description="Disordered" evidence="2">
    <location>
        <begin position="256"/>
        <end position="283"/>
    </location>
</feature>
<feature type="region of interest" description="Disordered" evidence="2">
    <location>
        <begin position="1647"/>
        <end position="1674"/>
    </location>
</feature>
<feature type="compositionally biased region" description="Low complexity" evidence="2">
    <location>
        <begin position="2912"/>
        <end position="2923"/>
    </location>
</feature>
<evidence type="ECO:0000256" key="2">
    <source>
        <dbReference type="SAM" id="MobiDB-lite"/>
    </source>
</evidence>
<accession>A0AAD1TFH6</accession>
<feature type="domain" description="C2H2-type" evidence="3">
    <location>
        <begin position="2113"/>
        <end position="2140"/>
    </location>
</feature>
<feature type="compositionally biased region" description="Low complexity" evidence="2">
    <location>
        <begin position="164"/>
        <end position="185"/>
    </location>
</feature>
<feature type="region of interest" description="Disordered" evidence="2">
    <location>
        <begin position="2912"/>
        <end position="2947"/>
    </location>
</feature>
<keyword evidence="1" id="KW-0863">Zinc-finger</keyword>
<dbReference type="InterPro" id="IPR036236">
    <property type="entry name" value="Znf_C2H2_sf"/>
</dbReference>
<feature type="region of interest" description="Disordered" evidence="2">
    <location>
        <begin position="2690"/>
        <end position="2736"/>
    </location>
</feature>
<feature type="region of interest" description="Disordered" evidence="2">
    <location>
        <begin position="619"/>
        <end position="641"/>
    </location>
</feature>
<keyword evidence="1" id="KW-0479">Metal-binding</keyword>
<dbReference type="Proteomes" id="UP001295444">
    <property type="component" value="Chromosome 12"/>
</dbReference>
<dbReference type="PROSITE" id="PS00028">
    <property type="entry name" value="ZINC_FINGER_C2H2_1"/>
    <property type="match status" value="6"/>
</dbReference>
<feature type="region of interest" description="Disordered" evidence="2">
    <location>
        <begin position="890"/>
        <end position="942"/>
    </location>
</feature>
<feature type="domain" description="C2H2-type" evidence="3">
    <location>
        <begin position="1557"/>
        <end position="1585"/>
    </location>
</feature>
<feature type="region of interest" description="Disordered" evidence="2">
    <location>
        <begin position="143"/>
        <end position="208"/>
    </location>
</feature>
<evidence type="ECO:0000313" key="4">
    <source>
        <dbReference type="EMBL" id="CAH2324136.1"/>
    </source>
</evidence>
<feature type="domain" description="C2H2-type" evidence="3">
    <location>
        <begin position="2344"/>
        <end position="2372"/>
    </location>
</feature>
<feature type="region of interest" description="Disordered" evidence="2">
    <location>
        <begin position="1"/>
        <end position="42"/>
    </location>
</feature>
<evidence type="ECO:0000256" key="1">
    <source>
        <dbReference type="PROSITE-ProRule" id="PRU00042"/>
    </source>
</evidence>
<reference evidence="4" key="1">
    <citation type="submission" date="2022-03" db="EMBL/GenBank/DDBJ databases">
        <authorList>
            <person name="Alioto T."/>
            <person name="Alioto T."/>
            <person name="Gomez Garrido J."/>
        </authorList>
    </citation>
    <scope>NUCLEOTIDE SEQUENCE</scope>
</reference>
<feature type="compositionally biased region" description="Basic residues" evidence="2">
    <location>
        <begin position="23"/>
        <end position="37"/>
    </location>
</feature>
<dbReference type="InterPro" id="IPR039270">
    <property type="entry name" value="ZNF469"/>
</dbReference>
<dbReference type="PANTHER" id="PTHR21465:SF2">
    <property type="entry name" value="ZINC FINGER PROTEIN 469"/>
    <property type="match status" value="1"/>
</dbReference>
<evidence type="ECO:0000313" key="5">
    <source>
        <dbReference type="Proteomes" id="UP001295444"/>
    </source>
</evidence>
<feature type="compositionally biased region" description="Gly residues" evidence="2">
    <location>
        <begin position="2826"/>
        <end position="2838"/>
    </location>
</feature>
<feature type="compositionally biased region" description="Polar residues" evidence="2">
    <location>
        <begin position="2936"/>
        <end position="2947"/>
    </location>
</feature>
<evidence type="ECO:0000259" key="3">
    <source>
        <dbReference type="PROSITE" id="PS50157"/>
    </source>
</evidence>
<dbReference type="SUPFAM" id="SSF57667">
    <property type="entry name" value="beta-beta-alpha zinc fingers"/>
    <property type="match status" value="2"/>
</dbReference>
<feature type="region of interest" description="Disordered" evidence="2">
    <location>
        <begin position="2786"/>
        <end position="2843"/>
    </location>
</feature>
<feature type="region of interest" description="Disordered" evidence="2">
    <location>
        <begin position="1575"/>
        <end position="1608"/>
    </location>
</feature>
<feature type="compositionally biased region" description="Basic and acidic residues" evidence="2">
    <location>
        <begin position="2239"/>
        <end position="2271"/>
    </location>
</feature>
<feature type="region of interest" description="Disordered" evidence="2">
    <location>
        <begin position="2064"/>
        <end position="2102"/>
    </location>
</feature>
<feature type="domain" description="C2H2-type" evidence="3">
    <location>
        <begin position="2316"/>
        <end position="2343"/>
    </location>
</feature>
<feature type="compositionally biased region" description="Basic and acidic residues" evidence="2">
    <location>
        <begin position="920"/>
        <end position="939"/>
    </location>
</feature>
<feature type="compositionally biased region" description="Polar residues" evidence="2">
    <location>
        <begin position="2272"/>
        <end position="2282"/>
    </location>
</feature>
<feature type="compositionally biased region" description="Basic and acidic residues" evidence="2">
    <location>
        <begin position="256"/>
        <end position="266"/>
    </location>
</feature>
<feature type="compositionally biased region" description="Basic and acidic residues" evidence="2">
    <location>
        <begin position="1590"/>
        <end position="1608"/>
    </location>
</feature>
<proteinExistence type="predicted"/>
<feature type="compositionally biased region" description="Basic residues" evidence="2">
    <location>
        <begin position="2791"/>
        <end position="2803"/>
    </location>
</feature>
<organism evidence="4 5">
    <name type="scientific">Pelobates cultripes</name>
    <name type="common">Western spadefoot toad</name>
    <dbReference type="NCBI Taxonomy" id="61616"/>
    <lineage>
        <taxon>Eukaryota</taxon>
        <taxon>Metazoa</taxon>
        <taxon>Chordata</taxon>
        <taxon>Craniata</taxon>
        <taxon>Vertebrata</taxon>
        <taxon>Euteleostomi</taxon>
        <taxon>Amphibia</taxon>
        <taxon>Batrachia</taxon>
        <taxon>Anura</taxon>
        <taxon>Pelobatoidea</taxon>
        <taxon>Pelobatidae</taxon>
        <taxon>Pelobates</taxon>
    </lineage>
</organism>
<feature type="region of interest" description="Disordered" evidence="2">
    <location>
        <begin position="980"/>
        <end position="1001"/>
    </location>
</feature>
<feature type="region of interest" description="Disordered" evidence="2">
    <location>
        <begin position="2236"/>
        <end position="2282"/>
    </location>
</feature>
<feature type="compositionally biased region" description="Low complexity" evidence="2">
    <location>
        <begin position="2715"/>
        <end position="2727"/>
    </location>
</feature>
<keyword evidence="5" id="KW-1185">Reference proteome</keyword>
<dbReference type="SMART" id="SM00355">
    <property type="entry name" value="ZnF_C2H2"/>
    <property type="match status" value="7"/>
</dbReference>
<dbReference type="Gene3D" id="3.30.160.60">
    <property type="entry name" value="Classic Zinc Finger"/>
    <property type="match status" value="2"/>
</dbReference>
<gene>
    <name evidence="4" type="ORF">PECUL_23A005824</name>
</gene>
<dbReference type="GO" id="GO:0008270">
    <property type="term" value="F:zinc ion binding"/>
    <property type="evidence" value="ECO:0007669"/>
    <property type="project" value="UniProtKB-KW"/>
</dbReference>
<feature type="compositionally biased region" description="Polar residues" evidence="2">
    <location>
        <begin position="985"/>
        <end position="999"/>
    </location>
</feature>
<protein>
    <submittedName>
        <fullName evidence="4">Zinc finger 469</fullName>
    </submittedName>
</protein>
<name>A0AAD1TFH6_PELCU</name>
<dbReference type="InterPro" id="IPR013087">
    <property type="entry name" value="Znf_C2H2_type"/>
</dbReference>